<sequence>MTNNKNKTPLKLLLGIPVLLLILSLFLTKNKDSLFTSINSINPYFPNMPNAYAQLLSKVEKNDSTFYCSVFEDLAIRELVIFKTFPSIVDVKQDFTVELYPLETRHRKEFTDYLTLNLTKDAVVFNSDNKAYGVFKMELPIIDIKKIVIKQNGNNSKNEPWYTTIEKPFRDLDKKALTGILQDANDKSQPYQPNPYISLFIKTLKNHNIDVLSSFYSERNDSLFKTNEDINDYCNSSGKTIGKITQHETFWNGINNREQGLLKQIKFVGVHSDQAKQLLMGFINESSAFEEVFNVEKLALFNALKNVFVDNCNEEIYLAYNTEENILEPFYVDSNCSWTVQKFVRKPNIKNHNYLVSLVKALDQVSNMDFYSTLIKDNVSFKYELALINNYNTNIVFNKDVIKANQNAIKKSLNPSSALKVELISVNPKKMIVSAFNLSNYPIEVLGLNHLDKKEITSLNPVREISSGQRDTITINLPRSFENLFVSKKKKVTGFVLPKHIYDLNIQYHIVGVNKNYATSIIPYQKSNNVKDDLFRTSTYTNNHQDIVIEEEKKEISFSKDSVMISTPLVIKKGYTFKLNPGTIVNIMEGGKIVSHSPLSFIGSETRPIKVYSSDKRGQGILVLSKQKKSTLKYVVFDQLRNPTHGSWGVTGAVTFYESPVELEHVSVKNNKCEDALNIVRTNFTMNQVSISNTQSDAFDGDFVKGSILNCQFDNLGNDAIDVSGSDLVIKNVIITGAGDKGLSAGEDSIMTVDGADIHKSAIAIAGKDLSIINAKNLKISETKLGFTAFQKKPEFGPSQITVNGVSMKGIETKYLIESSSSLFVDNKKIETTQNVKDRMYGVEFGRSSDETRNTPQ</sequence>
<keyword evidence="2" id="KW-1185">Reference proteome</keyword>
<accession>A0ABV6Q573</accession>
<organism evidence="1 2">
    <name type="scientific">Winogradskyella pulchriflava</name>
    <dbReference type="NCBI Taxonomy" id="1110688"/>
    <lineage>
        <taxon>Bacteria</taxon>
        <taxon>Pseudomonadati</taxon>
        <taxon>Bacteroidota</taxon>
        <taxon>Flavobacteriia</taxon>
        <taxon>Flavobacteriales</taxon>
        <taxon>Flavobacteriaceae</taxon>
        <taxon>Winogradskyella</taxon>
    </lineage>
</organism>
<comment type="caution">
    <text evidence="1">The sequence shown here is derived from an EMBL/GenBank/DDBJ whole genome shotgun (WGS) entry which is preliminary data.</text>
</comment>
<dbReference type="SUPFAM" id="SSF51126">
    <property type="entry name" value="Pectin lyase-like"/>
    <property type="match status" value="1"/>
</dbReference>
<proteinExistence type="predicted"/>
<dbReference type="Proteomes" id="UP001589832">
    <property type="component" value="Unassembled WGS sequence"/>
</dbReference>
<reference evidence="1 2" key="1">
    <citation type="submission" date="2024-09" db="EMBL/GenBank/DDBJ databases">
        <authorList>
            <person name="Sun Q."/>
            <person name="Mori K."/>
        </authorList>
    </citation>
    <scope>NUCLEOTIDE SEQUENCE [LARGE SCALE GENOMIC DNA]</scope>
    <source>
        <strain evidence="1 2">NCAIM B.02481</strain>
    </source>
</reference>
<dbReference type="InterPro" id="IPR011050">
    <property type="entry name" value="Pectin_lyase_fold/virulence"/>
</dbReference>
<gene>
    <name evidence="1" type="ORF">ACFFGA_02525</name>
</gene>
<protein>
    <recommendedName>
        <fullName evidence="3">Right handed beta helix domain-containing protein</fullName>
    </recommendedName>
</protein>
<dbReference type="EMBL" id="JBHLTQ010000001">
    <property type="protein sequence ID" value="MFC0603413.1"/>
    <property type="molecule type" value="Genomic_DNA"/>
</dbReference>
<evidence type="ECO:0000313" key="1">
    <source>
        <dbReference type="EMBL" id="MFC0603413.1"/>
    </source>
</evidence>
<dbReference type="RefSeq" id="WP_386059190.1">
    <property type="nucleotide sequence ID" value="NZ_JBHLTQ010000001.1"/>
</dbReference>
<evidence type="ECO:0008006" key="3">
    <source>
        <dbReference type="Google" id="ProtNLM"/>
    </source>
</evidence>
<name>A0ABV6Q573_9FLAO</name>
<evidence type="ECO:0000313" key="2">
    <source>
        <dbReference type="Proteomes" id="UP001589832"/>
    </source>
</evidence>